<dbReference type="PANTHER" id="PTHR11410:SF0">
    <property type="entry name" value="ATP SYNTHASE SUBUNIT A"/>
    <property type="match status" value="1"/>
</dbReference>
<feature type="transmembrane region" description="Helical" evidence="14">
    <location>
        <begin position="188"/>
        <end position="213"/>
    </location>
</feature>
<feature type="transmembrane region" description="Helical" evidence="14">
    <location>
        <begin position="99"/>
        <end position="119"/>
    </location>
</feature>
<comment type="function">
    <text evidence="1">Mitochondrial membrane ATP synthase (F(1)F(0) ATP synthase or Complex V) produces ATP from ADP in the presence of a proton gradient across the membrane which is generated by electron transport complexes of the respiratory chain. F-type ATPases consist of two structural domains, F(1) - containing the extramembraneous catalytic core and F(0) - containing the membrane proton channel, linked together by a central stalk and a peripheral stalk. During catalysis, ATP synthesis in the catalytic domain of F(1) is coupled via a rotary mechanism of the central stalk subunits to proton translocation. Key component of the proton channel; it may play a direct role in the translocation of protons across the membrane.</text>
</comment>
<keyword evidence="5" id="KW-0813">Transport</keyword>
<accession>A0A0F7H217</accession>
<keyword evidence="12" id="KW-0066">ATP synthesis</keyword>
<dbReference type="GO" id="GO:0005743">
    <property type="term" value="C:mitochondrial inner membrane"/>
    <property type="evidence" value="ECO:0007669"/>
    <property type="project" value="UniProtKB-SubCell"/>
</dbReference>
<keyword evidence="6" id="KW-0138">CF(0)</keyword>
<keyword evidence="8" id="KW-0375">Hydrogen ion transport</keyword>
<gene>
    <name evidence="15" type="primary">ATP6</name>
</gene>
<dbReference type="EMBL" id="KR052468">
    <property type="protein sequence ID" value="AKG64599.1"/>
    <property type="molecule type" value="Genomic_DNA"/>
</dbReference>
<evidence type="ECO:0000256" key="7">
    <source>
        <dbReference type="ARBA" id="ARBA00022692"/>
    </source>
</evidence>
<dbReference type="AlphaFoldDB" id="A0A0F7H217"/>
<dbReference type="InterPro" id="IPR000568">
    <property type="entry name" value="ATP_synth_F0_asu"/>
</dbReference>
<evidence type="ECO:0000313" key="15">
    <source>
        <dbReference type="EMBL" id="AKG64599.1"/>
    </source>
</evidence>
<dbReference type="NCBIfam" id="TIGR01131">
    <property type="entry name" value="ATP_synt_6_or_A"/>
    <property type="match status" value="1"/>
</dbReference>
<evidence type="ECO:0000256" key="8">
    <source>
        <dbReference type="ARBA" id="ARBA00022781"/>
    </source>
</evidence>
<evidence type="ECO:0000256" key="3">
    <source>
        <dbReference type="ARBA" id="ARBA00006810"/>
    </source>
</evidence>
<comment type="subcellular location">
    <subcellularLocation>
        <location evidence="2">Membrane</location>
        <topology evidence="2">Multi-pass membrane protein</topology>
    </subcellularLocation>
    <subcellularLocation>
        <location evidence="13">Mitochondrion inner membrane</location>
        <topology evidence="13">Multi-pass membrane protein</topology>
    </subcellularLocation>
</comment>
<dbReference type="SUPFAM" id="SSF81336">
    <property type="entry name" value="F1F0 ATP synthase subunit A"/>
    <property type="match status" value="1"/>
</dbReference>
<evidence type="ECO:0000256" key="13">
    <source>
        <dbReference type="RuleBase" id="RU004450"/>
    </source>
</evidence>
<dbReference type="CDD" id="cd00310">
    <property type="entry name" value="ATP-synt_Fo_a_6"/>
    <property type="match status" value="1"/>
</dbReference>
<feature type="transmembrane region" description="Helical" evidence="14">
    <location>
        <begin position="126"/>
        <end position="145"/>
    </location>
</feature>
<dbReference type="InterPro" id="IPR023011">
    <property type="entry name" value="ATP_synth_F0_asu_AS"/>
</dbReference>
<evidence type="ECO:0000256" key="9">
    <source>
        <dbReference type="ARBA" id="ARBA00022989"/>
    </source>
</evidence>
<dbReference type="GO" id="GO:0046933">
    <property type="term" value="F:proton-transporting ATP synthase activity, rotational mechanism"/>
    <property type="evidence" value="ECO:0007669"/>
    <property type="project" value="TreeGrafter"/>
</dbReference>
<feature type="transmembrane region" description="Helical" evidence="14">
    <location>
        <begin position="20"/>
        <end position="39"/>
    </location>
</feature>
<dbReference type="InterPro" id="IPR035908">
    <property type="entry name" value="F0_ATP_A_sf"/>
</dbReference>
<dbReference type="PROSITE" id="PS00449">
    <property type="entry name" value="ATPASE_A"/>
    <property type="match status" value="1"/>
</dbReference>
<reference evidence="15" key="1">
    <citation type="journal article" date="2015" name="Mitochondrial DNA">
        <title>The mitochondrial genome of Polistes jokahamae and a phylogenetic analysis of the Vespoidea (Insecta: Hymenoptera).</title>
        <authorList>
            <person name="Song S.N."/>
            <person name="Chen P.Y."/>
            <person name="Wei S.J."/>
            <person name="Chen X.X."/>
        </authorList>
    </citation>
    <scope>NUCLEOTIDE SEQUENCE</scope>
</reference>
<dbReference type="GO" id="GO:0045259">
    <property type="term" value="C:proton-transporting ATP synthase complex"/>
    <property type="evidence" value="ECO:0007669"/>
    <property type="project" value="UniProtKB-KW"/>
</dbReference>
<evidence type="ECO:0000256" key="11">
    <source>
        <dbReference type="ARBA" id="ARBA00023136"/>
    </source>
</evidence>
<dbReference type="PRINTS" id="PR00123">
    <property type="entry name" value="ATPASEA"/>
</dbReference>
<evidence type="ECO:0000256" key="2">
    <source>
        <dbReference type="ARBA" id="ARBA00004141"/>
    </source>
</evidence>
<keyword evidence="11 14" id="KW-0472">Membrane</keyword>
<protein>
    <recommendedName>
        <fullName evidence="13">ATP synthase subunit a</fullName>
    </recommendedName>
</protein>
<keyword evidence="7 14" id="KW-0812">Transmembrane</keyword>
<evidence type="ECO:0000256" key="1">
    <source>
        <dbReference type="ARBA" id="ARBA00002070"/>
    </source>
</evidence>
<sequence>MLMMTNLFSIFDPSTSMNLSMNWLSLLIPMIIFPKQFWFKKSKNLMFWMLINNFLLKEFNMFKKNKMFSVMNLLSLFFLILIMNFLGMFPYIFTPSSHLTITLSLSLSLWMSIMIFNWFNFTMKCLAHLVPLNTPIPLMMFMVLIETISTIIRPLTLAIRLSANMIAGHLLLCLLGSCGPLIKLNFLFLVYFTQILLFILEMAVAIIQSYVFMTLMSLYYNEL</sequence>
<dbReference type="Gene3D" id="1.20.120.220">
    <property type="entry name" value="ATP synthase, F0 complex, subunit A"/>
    <property type="match status" value="1"/>
</dbReference>
<proteinExistence type="inferred from homology"/>
<feature type="transmembrane region" description="Helical" evidence="14">
    <location>
        <begin position="70"/>
        <end position="93"/>
    </location>
</feature>
<geneLocation type="mitochondrion" evidence="15"/>
<keyword evidence="15" id="KW-0496">Mitochondrion</keyword>
<dbReference type="PANTHER" id="PTHR11410">
    <property type="entry name" value="ATP SYNTHASE SUBUNIT A"/>
    <property type="match status" value="1"/>
</dbReference>
<keyword evidence="9 14" id="KW-1133">Transmembrane helix</keyword>
<name>A0A0F7H217_POLJO</name>
<comment type="subunit">
    <text evidence="4">F-type ATPases have 2 components, CF(1) - the catalytic core - and CF(0) - the membrane proton channel. CF(1) has five subunits: alpha(3), beta(3), gamma(1), delta(1), epsilon(1). CF(0) has three main subunits: a, b and c.</text>
</comment>
<evidence type="ECO:0000256" key="12">
    <source>
        <dbReference type="ARBA" id="ARBA00023310"/>
    </source>
</evidence>
<evidence type="ECO:0000256" key="10">
    <source>
        <dbReference type="ARBA" id="ARBA00023065"/>
    </source>
</evidence>
<dbReference type="InterPro" id="IPR045083">
    <property type="entry name" value="ATP_synth_F0_asu_bact/mt"/>
</dbReference>
<organism evidence="15">
    <name type="scientific">Polistes jokahamae</name>
    <name type="common">Dark-waist paper wasp</name>
    <name type="synonym">Polistes jadwigae</name>
    <dbReference type="NCBI Taxonomy" id="256662"/>
    <lineage>
        <taxon>Eukaryota</taxon>
        <taxon>Metazoa</taxon>
        <taxon>Ecdysozoa</taxon>
        <taxon>Arthropoda</taxon>
        <taxon>Hexapoda</taxon>
        <taxon>Insecta</taxon>
        <taxon>Pterygota</taxon>
        <taxon>Neoptera</taxon>
        <taxon>Endopterygota</taxon>
        <taxon>Hymenoptera</taxon>
        <taxon>Apocrita</taxon>
        <taxon>Aculeata</taxon>
        <taxon>Vespoidea</taxon>
        <taxon>Vespidae</taxon>
        <taxon>Polistinae</taxon>
        <taxon>Polistini</taxon>
        <taxon>Polistes</taxon>
    </lineage>
</organism>
<evidence type="ECO:0000256" key="4">
    <source>
        <dbReference type="ARBA" id="ARBA00011648"/>
    </source>
</evidence>
<dbReference type="Pfam" id="PF00119">
    <property type="entry name" value="ATP-synt_A"/>
    <property type="match status" value="1"/>
</dbReference>
<evidence type="ECO:0000256" key="6">
    <source>
        <dbReference type="ARBA" id="ARBA00022547"/>
    </source>
</evidence>
<evidence type="ECO:0000256" key="5">
    <source>
        <dbReference type="ARBA" id="ARBA00022448"/>
    </source>
</evidence>
<keyword evidence="10" id="KW-0406">Ion transport</keyword>
<comment type="similarity">
    <text evidence="3">Belongs to the ATPase A chain family.</text>
</comment>
<evidence type="ECO:0000256" key="14">
    <source>
        <dbReference type="SAM" id="Phobius"/>
    </source>
</evidence>